<gene>
    <name evidence="4" type="ORF">CD30_16220</name>
</gene>
<feature type="transmembrane region" description="Helical" evidence="3">
    <location>
        <begin position="394"/>
        <end position="423"/>
    </location>
</feature>
<dbReference type="Proteomes" id="UP000030595">
    <property type="component" value="Unassembled WGS sequence"/>
</dbReference>
<dbReference type="Pfam" id="PF03323">
    <property type="entry name" value="GerA"/>
    <property type="match status" value="1"/>
</dbReference>
<protein>
    <submittedName>
        <fullName evidence="4">Spore gernimation protein</fullName>
    </submittedName>
</protein>
<dbReference type="GO" id="GO:0009847">
    <property type="term" value="P:spore germination"/>
    <property type="evidence" value="ECO:0007669"/>
    <property type="project" value="InterPro"/>
</dbReference>
<keyword evidence="3" id="KW-0812">Transmembrane</keyword>
<evidence type="ECO:0000256" key="1">
    <source>
        <dbReference type="ARBA" id="ARBA00005278"/>
    </source>
</evidence>
<feature type="transmembrane region" description="Helical" evidence="3">
    <location>
        <begin position="272"/>
        <end position="291"/>
    </location>
</feature>
<keyword evidence="2 3" id="KW-0472">Membrane</keyword>
<comment type="caution">
    <text evidence="4">The sequence shown here is derived from an EMBL/GenBank/DDBJ whole genome shotgun (WGS) entry which is preliminary data.</text>
</comment>
<dbReference type="PANTHER" id="PTHR22550:SF5">
    <property type="entry name" value="LEUCINE ZIPPER PROTEIN 4"/>
    <property type="match status" value="1"/>
</dbReference>
<feature type="transmembrane region" description="Helical" evidence="3">
    <location>
        <begin position="233"/>
        <end position="252"/>
    </location>
</feature>
<feature type="transmembrane region" description="Helical" evidence="3">
    <location>
        <begin position="303"/>
        <end position="329"/>
    </location>
</feature>
<dbReference type="PANTHER" id="PTHR22550">
    <property type="entry name" value="SPORE GERMINATION PROTEIN"/>
    <property type="match status" value="1"/>
</dbReference>
<dbReference type="InterPro" id="IPR004995">
    <property type="entry name" value="Spore_Ger"/>
</dbReference>
<evidence type="ECO:0000256" key="3">
    <source>
        <dbReference type="SAM" id="Phobius"/>
    </source>
</evidence>
<feature type="transmembrane region" description="Helical" evidence="3">
    <location>
        <begin position="367"/>
        <end position="388"/>
    </location>
</feature>
<dbReference type="PIRSF" id="PIRSF005690">
    <property type="entry name" value="GerBA"/>
    <property type="match status" value="1"/>
</dbReference>
<evidence type="ECO:0000256" key="2">
    <source>
        <dbReference type="ARBA" id="ARBA00023136"/>
    </source>
</evidence>
<keyword evidence="5" id="KW-1185">Reference proteome</keyword>
<dbReference type="InterPro" id="IPR050768">
    <property type="entry name" value="UPF0353/GerABKA_families"/>
</dbReference>
<dbReference type="EMBL" id="JPVQ01000040">
    <property type="protein sequence ID" value="KGR89580.1"/>
    <property type="molecule type" value="Genomic_DNA"/>
</dbReference>
<organism evidence="4 5">
    <name type="scientific">Ureibacillus massiliensis 4400831 = CIP 108448 = CCUG 49529</name>
    <dbReference type="NCBI Taxonomy" id="1211035"/>
    <lineage>
        <taxon>Bacteria</taxon>
        <taxon>Bacillati</taxon>
        <taxon>Bacillota</taxon>
        <taxon>Bacilli</taxon>
        <taxon>Bacillales</taxon>
        <taxon>Caryophanaceae</taxon>
        <taxon>Ureibacillus</taxon>
    </lineage>
</organism>
<evidence type="ECO:0000313" key="4">
    <source>
        <dbReference type="EMBL" id="KGR89580.1"/>
    </source>
</evidence>
<dbReference type="AlphaFoldDB" id="A0A0A3J1H9"/>
<evidence type="ECO:0000313" key="5">
    <source>
        <dbReference type="Proteomes" id="UP000030595"/>
    </source>
</evidence>
<proteinExistence type="inferred from homology"/>
<comment type="similarity">
    <text evidence="1">Belongs to the GerABKA family.</text>
</comment>
<accession>A0A0A3J1H9</accession>
<name>A0A0A3J1H9_9BACL</name>
<dbReference type="GO" id="GO:0016020">
    <property type="term" value="C:membrane"/>
    <property type="evidence" value="ECO:0007669"/>
    <property type="project" value="InterPro"/>
</dbReference>
<dbReference type="eggNOG" id="COG0697">
    <property type="taxonomic scope" value="Bacteria"/>
</dbReference>
<reference evidence="4 5" key="1">
    <citation type="submission" date="2014-02" db="EMBL/GenBank/DDBJ databases">
        <title>Draft genome sequence of Lysinibacillus massiliensis CCUG 49529.</title>
        <authorList>
            <person name="Zhang F."/>
            <person name="Wang G."/>
            <person name="Zhang L."/>
        </authorList>
    </citation>
    <scope>NUCLEOTIDE SEQUENCE [LARGE SCALE GENOMIC DNA]</scope>
    <source>
        <strain evidence="4 5">CCUG 49529</strain>
    </source>
</reference>
<feature type="transmembrane region" description="Helical" evidence="3">
    <location>
        <begin position="341"/>
        <end position="360"/>
    </location>
</feature>
<keyword evidence="3" id="KW-1133">Transmembrane helix</keyword>
<sequence>MITKLKDLFQNSDDIIFHEFTFQQSKVFFIKCDSMVDQQMLYTVVLPNIEKLYKDSDNQGLDENQIEQLTIPEIKKISKTEDIIKDVFSGNLIIYFEDLQLLYSCNITRKPNRSVEETNMEVLVKGPRDNFIEDLSTNIALIRKRLPTNSLSVEKMEIGRRSKTMIALLYFDDIVNKDILTELKHQLQKIDTDIIISAESLMEFINKKNWLLPTTNYTGRPDFAIQSLIRGRFLIMVDGVAYSIITPVNFFYLLKTGEDYDTPIVFSTFERVLRLLGIFLGVALPAFWLALTLFHQDQLPLQLLATVVITNIGLPFPEVLEMILILIIFEILREASLRLPSKIGGIIGVIGGLIIGDAAIRSGITSPAMVVIIAISTIASYTVVNQALESLISIARIIFVLVTAIFGLFGFFICLYLLILYIANTRVFGIPYLNISADLSWSNIRKTLFRLSKDNYKDRPNFLDPQDDSRNNEG</sequence>